<keyword evidence="1" id="KW-0067">ATP-binding</keyword>
<organism evidence="1 2">
    <name type="scientific">Pseudomonas fluorescens</name>
    <dbReference type="NCBI Taxonomy" id="294"/>
    <lineage>
        <taxon>Bacteria</taxon>
        <taxon>Pseudomonadati</taxon>
        <taxon>Pseudomonadota</taxon>
        <taxon>Gammaproteobacteria</taxon>
        <taxon>Pseudomonadales</taxon>
        <taxon>Pseudomonadaceae</taxon>
        <taxon>Pseudomonas</taxon>
    </lineage>
</organism>
<gene>
    <name evidence="1" type="ORF">DOZ80_10650</name>
</gene>
<dbReference type="SUPFAM" id="SSF52540">
    <property type="entry name" value="P-loop containing nucleoside triphosphate hydrolases"/>
    <property type="match status" value="1"/>
</dbReference>
<keyword evidence="1" id="KW-0547">Nucleotide-binding</keyword>
<evidence type="ECO:0000313" key="2">
    <source>
        <dbReference type="Proteomes" id="UP000249493"/>
    </source>
</evidence>
<reference evidence="1 2" key="1">
    <citation type="submission" date="2018-06" db="EMBL/GenBank/DDBJ databases">
        <authorList>
            <person name="Zhirakovskaya E."/>
        </authorList>
    </citation>
    <scope>NUCLEOTIDE SEQUENCE [LARGE SCALE GENOMIC DNA]</scope>
    <source>
        <strain evidence="1 2">LY3</strain>
    </source>
</reference>
<dbReference type="Gene3D" id="3.40.50.300">
    <property type="entry name" value="P-loop containing nucleotide triphosphate hydrolases"/>
    <property type="match status" value="1"/>
</dbReference>
<dbReference type="AlphaFoldDB" id="A0A327N6N8"/>
<dbReference type="GO" id="GO:0003678">
    <property type="term" value="F:DNA helicase activity"/>
    <property type="evidence" value="ECO:0007669"/>
    <property type="project" value="InterPro"/>
</dbReference>
<dbReference type="RefSeq" id="WP_111282518.1">
    <property type="nucleotide sequence ID" value="NZ_QLIN01000003.1"/>
</dbReference>
<dbReference type="GO" id="GO:0005524">
    <property type="term" value="F:ATP binding"/>
    <property type="evidence" value="ECO:0007669"/>
    <property type="project" value="InterPro"/>
</dbReference>
<dbReference type="InterPro" id="IPR000212">
    <property type="entry name" value="DNA_helicase_UvrD/REP"/>
</dbReference>
<evidence type="ECO:0000313" key="1">
    <source>
        <dbReference type="EMBL" id="RAI70917.1"/>
    </source>
</evidence>
<dbReference type="EMBL" id="QLIN01000003">
    <property type="protein sequence ID" value="RAI70917.1"/>
    <property type="molecule type" value="Genomic_DNA"/>
</dbReference>
<dbReference type="Proteomes" id="UP000249493">
    <property type="component" value="Unassembled WGS sequence"/>
</dbReference>
<sequence length="343" mass="39103">MDKSVIFAVAGSGKTSLVIERLSLDQRALIITYTENNHRHLRNKIIQKFGTIPSNITLMTYFSFLHGFCYRPLMQLKIGSRGLTFRRPPDRQIPLTDIARFRDGSRRLYHNRLAKFLQLRGCVPAIKARIERFYDCVYVDEVQDFAGHDFNLLLDISKAKAGMTFVGDFYQHTFDTSRDGTVNGTLHDDMAKYEKRFRDAGIAVDKTTLGRSWRCATSTCDFISTKLQIAMGSHVELAGEIVTVLEQAQANALHADPSVVKLFLQEHGKYGCYSQNWGASKGMDHFEDVCVVLGLEAWKRYQAGNLHEAKPQTRNKLYVACSRARGKLFFVQDKLFKPFKQSH</sequence>
<dbReference type="InterPro" id="IPR027417">
    <property type="entry name" value="P-loop_NTPase"/>
</dbReference>
<keyword evidence="1" id="KW-0347">Helicase</keyword>
<accession>A0A327N6N8</accession>
<name>A0A327N6N8_PSEFL</name>
<comment type="caution">
    <text evidence="1">The sequence shown here is derived from an EMBL/GenBank/DDBJ whole genome shotgun (WGS) entry which is preliminary data.</text>
</comment>
<dbReference type="PANTHER" id="PTHR11070">
    <property type="entry name" value="UVRD / RECB / PCRA DNA HELICASE FAMILY MEMBER"/>
    <property type="match status" value="1"/>
</dbReference>
<keyword evidence="1" id="KW-0378">Hydrolase</keyword>
<proteinExistence type="predicted"/>
<protein>
    <submittedName>
        <fullName evidence="1">DNA helicase UvrD</fullName>
    </submittedName>
</protein>
<dbReference type="GO" id="GO:0003677">
    <property type="term" value="F:DNA binding"/>
    <property type="evidence" value="ECO:0007669"/>
    <property type="project" value="InterPro"/>
</dbReference>